<dbReference type="Proteomes" id="UP000838686">
    <property type="component" value="Unassembled WGS sequence"/>
</dbReference>
<comment type="caution">
    <text evidence="1">The sequence shown here is derived from an EMBL/GenBank/DDBJ whole genome shotgun (WGS) entry which is preliminary data.</text>
</comment>
<dbReference type="EMBL" id="CAKMMF010000005">
    <property type="protein sequence ID" value="CAH1198723.1"/>
    <property type="molecule type" value="Genomic_DNA"/>
</dbReference>
<evidence type="ECO:0000313" key="1">
    <source>
        <dbReference type="EMBL" id="CAH1198723.1"/>
    </source>
</evidence>
<gene>
    <name evidence="1" type="ORF">PAECIP111893_01081</name>
</gene>
<keyword evidence="2" id="KW-1185">Reference proteome</keyword>
<reference evidence="1" key="1">
    <citation type="submission" date="2022-01" db="EMBL/GenBank/DDBJ databases">
        <authorList>
            <person name="Criscuolo A."/>
        </authorList>
    </citation>
    <scope>NUCLEOTIDE SEQUENCE</scope>
    <source>
        <strain evidence="1">CIP111893</strain>
    </source>
</reference>
<evidence type="ECO:0000313" key="2">
    <source>
        <dbReference type="Proteomes" id="UP000838686"/>
    </source>
</evidence>
<sequence>MHRKIWQRPCATISIDYVGEGLWSKKPVEDGVGETVWFEFGQVIQQWLDQAKPNANKRPSEAR</sequence>
<protein>
    <submittedName>
        <fullName evidence="1">Uncharacterized protein</fullName>
    </submittedName>
</protein>
<accession>A0ABN8G390</accession>
<organism evidence="1 2">
    <name type="scientific">Paenibacillus plantiphilus</name>
    <dbReference type="NCBI Taxonomy" id="2905650"/>
    <lineage>
        <taxon>Bacteria</taxon>
        <taxon>Bacillati</taxon>
        <taxon>Bacillota</taxon>
        <taxon>Bacilli</taxon>
        <taxon>Bacillales</taxon>
        <taxon>Paenibacillaceae</taxon>
        <taxon>Paenibacillus</taxon>
    </lineage>
</organism>
<dbReference type="RefSeq" id="WP_236339453.1">
    <property type="nucleotide sequence ID" value="NZ_CAKMMF010000005.1"/>
</dbReference>
<proteinExistence type="predicted"/>
<name>A0ABN8G390_9BACL</name>